<dbReference type="OrthoDB" id="458897at2"/>
<dbReference type="NCBIfam" id="TIGR04155">
    <property type="entry name" value="cyano_PEP"/>
    <property type="match status" value="1"/>
</dbReference>
<dbReference type="InterPro" id="IPR013424">
    <property type="entry name" value="Ice-binding_C"/>
</dbReference>
<dbReference type="NCBIfam" id="TIGR02595">
    <property type="entry name" value="PEP_CTERM"/>
    <property type="match status" value="1"/>
</dbReference>
<dbReference type="PATRIC" id="fig|224013.5.peg.3953"/>
<accession>A0A0M4SM33</accession>
<name>A0A0M4SM33_9NOSO</name>
<reference evidence="1 2" key="2">
    <citation type="journal article" date="2016" name="Genome Announc.">
        <title>Draft Genome Sequence of the N2-Fixing Cyanobacterium Nostoc piscinale CENA21, Isolated from the Brazilian Amazon Floodplain.</title>
        <authorList>
            <person name="Leao T."/>
            <person name="Guimaraes P.I."/>
            <person name="de Melo A.G."/>
            <person name="Ramos R.T."/>
            <person name="Leao P.N."/>
            <person name="Silva A."/>
            <person name="Fiore M.F."/>
            <person name="Schneider M.P."/>
        </authorList>
    </citation>
    <scope>NUCLEOTIDE SEQUENCE [LARGE SCALE GENOMIC DNA]</scope>
    <source>
        <strain evidence="1 2">CENA21</strain>
    </source>
</reference>
<dbReference type="InterPro" id="IPR026374">
    <property type="entry name" value="Cyano_PEP"/>
</dbReference>
<dbReference type="AlphaFoldDB" id="A0A0M4SM33"/>
<protein>
    <submittedName>
        <fullName evidence="1">PEP anchor domain-containing protein</fullName>
    </submittedName>
</protein>
<evidence type="ECO:0000313" key="2">
    <source>
        <dbReference type="Proteomes" id="UP000062645"/>
    </source>
</evidence>
<gene>
    <name evidence="1" type="ORF">ACX27_16530</name>
</gene>
<keyword evidence="2" id="KW-1185">Reference proteome</keyword>
<reference evidence="2" key="1">
    <citation type="submission" date="2015-07" db="EMBL/GenBank/DDBJ databases">
        <title>Genome Of Nitrogen-Fixing Cyanobacterium Nostoc piscinale CENA21 From Solimoes/Amazon River Floodplain Sediments And Comparative Genomics To Uncover Biosynthetic Natural Products Potential.</title>
        <authorList>
            <person name="Leao T.F."/>
            <person name="Leao P.N."/>
            <person name="Guimaraes P.I."/>
            <person name="de Melo A.G.C."/>
            <person name="Ramos R.T.J."/>
            <person name="Silva A."/>
            <person name="Fiore M.F."/>
            <person name="Schneider M.P.C."/>
        </authorList>
    </citation>
    <scope>NUCLEOTIDE SEQUENCE [LARGE SCALE GENOMIC DNA]</scope>
    <source>
        <strain evidence="2">CENA21</strain>
    </source>
</reference>
<dbReference type="EMBL" id="CP012036">
    <property type="protein sequence ID" value="ALF54085.1"/>
    <property type="molecule type" value="Genomic_DNA"/>
</dbReference>
<dbReference type="Proteomes" id="UP000062645">
    <property type="component" value="Chromosome"/>
</dbReference>
<proteinExistence type="predicted"/>
<sequence length="204" mass="21952">MNRFFTQIKATVAVVTVTSLATVINVPQADAASFDLSWLGGQGYSASGRFSFDDSFLGSVVTRDQLSDFTISFFDPAGTLLQSFDYDFPNPNSSFNFNFDTVSRTVLQTGNFDTPNGFDLGIDFATEVTGLSFYTFLDPDQGLPNATIFLKDDLSPEVCSTFPNCRVDVGGQLTATAVPEPSAILGLLVAGSLGRFLKKKQASI</sequence>
<evidence type="ECO:0000313" key="1">
    <source>
        <dbReference type="EMBL" id="ALF54085.1"/>
    </source>
</evidence>
<dbReference type="KEGG" id="npz:ACX27_16530"/>
<organism evidence="1 2">
    <name type="scientific">Nostoc piscinale CENA21</name>
    <dbReference type="NCBI Taxonomy" id="224013"/>
    <lineage>
        <taxon>Bacteria</taxon>
        <taxon>Bacillati</taxon>
        <taxon>Cyanobacteriota</taxon>
        <taxon>Cyanophyceae</taxon>
        <taxon>Nostocales</taxon>
        <taxon>Nostocaceae</taxon>
        <taxon>Nostoc</taxon>
    </lineage>
</organism>
<dbReference type="RefSeq" id="WP_062294475.1">
    <property type="nucleotide sequence ID" value="NZ_CP012036.1"/>
</dbReference>